<dbReference type="Proteomes" id="UP000240978">
    <property type="component" value="Unassembled WGS sequence"/>
</dbReference>
<organism evidence="3 4">
    <name type="scientific">Chitinophaga ginsengisoli</name>
    <dbReference type="NCBI Taxonomy" id="363837"/>
    <lineage>
        <taxon>Bacteria</taxon>
        <taxon>Pseudomonadati</taxon>
        <taxon>Bacteroidota</taxon>
        <taxon>Chitinophagia</taxon>
        <taxon>Chitinophagales</taxon>
        <taxon>Chitinophagaceae</taxon>
        <taxon>Chitinophaga</taxon>
    </lineage>
</organism>
<dbReference type="Pfam" id="PF14491">
    <property type="entry name" value="DUF4435"/>
    <property type="match status" value="1"/>
</dbReference>
<accession>A0A2P8GH22</accession>
<protein>
    <submittedName>
        <fullName evidence="3">Uncharacterized protein DUF4435</fullName>
    </submittedName>
</protein>
<dbReference type="GO" id="GO:0005524">
    <property type="term" value="F:ATP binding"/>
    <property type="evidence" value="ECO:0007669"/>
    <property type="project" value="InterPro"/>
</dbReference>
<reference evidence="3 4" key="1">
    <citation type="submission" date="2018-03" db="EMBL/GenBank/DDBJ databases">
        <title>Genomic Encyclopedia of Archaeal and Bacterial Type Strains, Phase II (KMG-II): from individual species to whole genera.</title>
        <authorList>
            <person name="Goeker M."/>
        </authorList>
    </citation>
    <scope>NUCLEOTIDE SEQUENCE [LARGE SCALE GENOMIC DNA]</scope>
    <source>
        <strain evidence="3 4">DSM 18107</strain>
    </source>
</reference>
<dbReference type="Pfam" id="PF13304">
    <property type="entry name" value="AAA_21"/>
    <property type="match status" value="1"/>
</dbReference>
<proteinExistence type="predicted"/>
<dbReference type="AlphaFoldDB" id="A0A2P8GH22"/>
<gene>
    <name evidence="3" type="ORF">CLV42_103251</name>
</gene>
<evidence type="ECO:0000259" key="2">
    <source>
        <dbReference type="Pfam" id="PF14491"/>
    </source>
</evidence>
<sequence length="532" mass="60347">MRFKIILPNKAGQQGVETKQTDNNMVIVGANGAGKTRFGVWIEQKLQEQITVHRISAQKALNIPDYATIKPLEQAEKELLYGDTSETGISWTKTNRRWGGNPTTFLLNDFDKLLTLLFAKTSERDSVHTKQTRETQTYIPVPDAPIDIIIKIWTELMPHRIISFLDGKVLIKKQGAKNDYHGKEMSDGERVILYLIGQCLCAPDNSIIIIDEPEVHIHRSIVPKLWNKIEELCSNKLLIYITHDLEFAASRTDALKLWIKSYNGNDSWEWDEVPEEEQLPENLLLEIIGNRKNVIFCEGDKGSLDTSVYELVYPNFHIIPRGNGEKVVEATKALRNNQNLHHLNAFGITDSDYKEEEEKAALLANGIHTLSVAEIESLFCIEPILRIIAEHLELNPDEIVEQVIDFLINSLKAEYDVQVSSKAEKLIEYKLGAYSKKSNDEKGLADGLTETLSRIDVSQVYNDCKIIFDRAIANKNLQQLLLIYNRKSLPDRISGLFGLGKGQYGKLLIRLLKGSRQQEITDALKVYLPQLG</sequence>
<dbReference type="SUPFAM" id="SSF52540">
    <property type="entry name" value="P-loop containing nucleoside triphosphate hydrolases"/>
    <property type="match status" value="1"/>
</dbReference>
<dbReference type="GO" id="GO:0016887">
    <property type="term" value="F:ATP hydrolysis activity"/>
    <property type="evidence" value="ECO:0007669"/>
    <property type="project" value="InterPro"/>
</dbReference>
<dbReference type="InterPro" id="IPR029492">
    <property type="entry name" value="DUF4435"/>
</dbReference>
<feature type="domain" description="DUF4435" evidence="2">
    <location>
        <begin position="292"/>
        <end position="497"/>
    </location>
</feature>
<dbReference type="Gene3D" id="3.40.50.300">
    <property type="entry name" value="P-loop containing nucleotide triphosphate hydrolases"/>
    <property type="match status" value="1"/>
</dbReference>
<evidence type="ECO:0000313" key="3">
    <source>
        <dbReference type="EMBL" id="PSL33268.1"/>
    </source>
</evidence>
<dbReference type="EMBL" id="PYGK01000003">
    <property type="protein sequence ID" value="PSL33268.1"/>
    <property type="molecule type" value="Genomic_DNA"/>
</dbReference>
<dbReference type="RefSeq" id="WP_106601595.1">
    <property type="nucleotide sequence ID" value="NZ_PYGK01000003.1"/>
</dbReference>
<name>A0A2P8GH22_9BACT</name>
<dbReference type="InterPro" id="IPR027417">
    <property type="entry name" value="P-loop_NTPase"/>
</dbReference>
<comment type="caution">
    <text evidence="3">The sequence shown here is derived from an EMBL/GenBank/DDBJ whole genome shotgun (WGS) entry which is preliminary data.</text>
</comment>
<feature type="domain" description="ATPase AAA-type core" evidence="1">
    <location>
        <begin position="184"/>
        <end position="247"/>
    </location>
</feature>
<keyword evidence="4" id="KW-1185">Reference proteome</keyword>
<evidence type="ECO:0000313" key="4">
    <source>
        <dbReference type="Proteomes" id="UP000240978"/>
    </source>
</evidence>
<dbReference type="OrthoDB" id="9815944at2"/>
<dbReference type="InterPro" id="IPR003959">
    <property type="entry name" value="ATPase_AAA_core"/>
</dbReference>
<evidence type="ECO:0000259" key="1">
    <source>
        <dbReference type="Pfam" id="PF13304"/>
    </source>
</evidence>